<keyword evidence="2" id="KW-0472">Membrane</keyword>
<organism evidence="3 4">
    <name type="scientific">Rubrivirga marina</name>
    <dbReference type="NCBI Taxonomy" id="1196024"/>
    <lineage>
        <taxon>Bacteria</taxon>
        <taxon>Pseudomonadati</taxon>
        <taxon>Rhodothermota</taxon>
        <taxon>Rhodothermia</taxon>
        <taxon>Rhodothermales</taxon>
        <taxon>Rubricoccaceae</taxon>
        <taxon>Rubrivirga</taxon>
    </lineage>
</organism>
<comment type="caution">
    <text evidence="3">The sequence shown here is derived from an EMBL/GenBank/DDBJ whole genome shotgun (WGS) entry which is preliminary data.</text>
</comment>
<gene>
    <name evidence="3" type="ORF">BSZ37_02775</name>
</gene>
<sequence>MSDAPTPPPLATPPPAPRPRRWDWRPKVRWFAAEYLIVVLGVLTAVGINAWWGDRQQAQEERRLLTALLAEADANEARLARIVAFHGAVKETATTLLAVSADPTSEVSADSADQLLTDVSWWSSYTTLESAVLDAAVQDGQLDVVQTDSLRRLLGTWHTELAAVRVQGEQERAHYETVWVPLLRAETELAQVSNRAETVPGSSDPYQGAALPTPPTPTDHRPLLQSRALRNALVQKVWIEDDVLFKYGQLDGLLRRLRAALATDLDGPPDAQP</sequence>
<evidence type="ECO:0000313" key="4">
    <source>
        <dbReference type="Proteomes" id="UP000216339"/>
    </source>
</evidence>
<reference evidence="3 4" key="1">
    <citation type="submission" date="2016-11" db="EMBL/GenBank/DDBJ databases">
        <title>Study of marine rhodopsin-containing bacteria.</title>
        <authorList>
            <person name="Yoshizawa S."/>
            <person name="Kumagai Y."/>
            <person name="Kogure K."/>
        </authorList>
    </citation>
    <scope>NUCLEOTIDE SEQUENCE [LARGE SCALE GENOMIC DNA]</scope>
    <source>
        <strain evidence="3 4">SAORIC-28</strain>
    </source>
</reference>
<protein>
    <submittedName>
        <fullName evidence="3">Uncharacterized protein</fullName>
    </submittedName>
</protein>
<dbReference type="Proteomes" id="UP000216339">
    <property type="component" value="Unassembled WGS sequence"/>
</dbReference>
<accession>A0A271IW49</accession>
<evidence type="ECO:0000313" key="3">
    <source>
        <dbReference type="EMBL" id="PAP75443.1"/>
    </source>
</evidence>
<dbReference type="EMBL" id="MQWD01000001">
    <property type="protein sequence ID" value="PAP75443.1"/>
    <property type="molecule type" value="Genomic_DNA"/>
</dbReference>
<feature type="region of interest" description="Disordered" evidence="1">
    <location>
        <begin position="194"/>
        <end position="222"/>
    </location>
</feature>
<proteinExistence type="predicted"/>
<feature type="compositionally biased region" description="Polar residues" evidence="1">
    <location>
        <begin position="194"/>
        <end position="205"/>
    </location>
</feature>
<keyword evidence="4" id="KW-1185">Reference proteome</keyword>
<keyword evidence="2" id="KW-0812">Transmembrane</keyword>
<name>A0A271IW49_9BACT</name>
<keyword evidence="2" id="KW-1133">Transmembrane helix</keyword>
<evidence type="ECO:0000256" key="2">
    <source>
        <dbReference type="SAM" id="Phobius"/>
    </source>
</evidence>
<dbReference type="RefSeq" id="WP_095509077.1">
    <property type="nucleotide sequence ID" value="NZ_MQWD01000001.1"/>
</dbReference>
<dbReference type="AlphaFoldDB" id="A0A271IW49"/>
<evidence type="ECO:0000256" key="1">
    <source>
        <dbReference type="SAM" id="MobiDB-lite"/>
    </source>
</evidence>
<feature type="transmembrane region" description="Helical" evidence="2">
    <location>
        <begin position="30"/>
        <end position="52"/>
    </location>
</feature>